<dbReference type="Pfam" id="PF00168">
    <property type="entry name" value="C2"/>
    <property type="match status" value="2"/>
</dbReference>
<dbReference type="InterPro" id="IPR000008">
    <property type="entry name" value="C2_dom"/>
</dbReference>
<dbReference type="PANTHER" id="PTHR46096:SF3">
    <property type="entry name" value="PERFORIN-1"/>
    <property type="match status" value="1"/>
</dbReference>
<keyword evidence="6" id="KW-1185">Reference proteome</keyword>
<evidence type="ECO:0000313" key="5">
    <source>
        <dbReference type="EMBL" id="TRY55466.1"/>
    </source>
</evidence>
<dbReference type="GO" id="GO:0051607">
    <property type="term" value="P:defense response to virus"/>
    <property type="evidence" value="ECO:0007669"/>
    <property type="project" value="TreeGrafter"/>
</dbReference>
<dbReference type="PROSITE" id="PS50004">
    <property type="entry name" value="C2"/>
    <property type="match status" value="2"/>
</dbReference>
<dbReference type="AlphaFoldDB" id="A0A553MQK8"/>
<evidence type="ECO:0000256" key="1">
    <source>
        <dbReference type="ARBA" id="ARBA00022729"/>
    </source>
</evidence>
<feature type="domain" description="C2" evidence="4">
    <location>
        <begin position="223"/>
        <end position="338"/>
    </location>
</feature>
<dbReference type="Proteomes" id="UP000316079">
    <property type="component" value="Unassembled WGS sequence"/>
</dbReference>
<evidence type="ECO:0000256" key="2">
    <source>
        <dbReference type="SAM" id="Phobius"/>
    </source>
</evidence>
<dbReference type="Gene3D" id="2.60.40.150">
    <property type="entry name" value="C2 domain"/>
    <property type="match status" value="2"/>
</dbReference>
<dbReference type="SMART" id="SM00239">
    <property type="entry name" value="C2"/>
    <property type="match status" value="2"/>
</dbReference>
<dbReference type="GO" id="GO:0001771">
    <property type="term" value="P:immunological synapse formation"/>
    <property type="evidence" value="ECO:0007669"/>
    <property type="project" value="TreeGrafter"/>
</dbReference>
<sequence length="498" mass="56113">MAGFSHLRLLSLGVLMLASQLDFASAALRVFDLYAMDLTGDVIGNKPDPYIKVWCGSTFGGTTEHVDSSTNPVWSAEFSFPVCKANEVLKLEVWDKDVFFDDKIGSCTRTLQEGLHKIPCHLSKGTLFYTYELNMWIKVKQTNTFITPTLDPDLTIRIQGKLTLPTAATPYQSSLFVVFAEPKPLYLTKPKFLATWQVKPMGWNHLLFILVKTTMGVFGGLQLLSLATLLLVSQLDFARASVRLFGLNARDLTGDVFPNKPDAYVKVWCGSTFGGQTEHIQGSANPMWTAEFHFPNCKVNEDLKLEVWDKDLNFDDKLGTCTHTVEHGVFSRNCNLPKGTLFFKYELKKRVKERVEELAKIISVPVMGAFCDLRLLALSVLVLVYLLDLSNATVVLYGLRSRNLSGDQYVKIWCGDSFQLVNHLSDGSGPGLSRRYTFPRCLAHQSLRLEVWDRNPGRDFRLGSYSETVRRGSNNRVAFSLRRGRVFLQYDSSSGRHQ</sequence>
<reference evidence="5 6" key="1">
    <citation type="journal article" date="2019" name="Sci. Data">
        <title>Hybrid genome assembly and annotation of Danionella translucida.</title>
        <authorList>
            <person name="Kadobianskyi M."/>
            <person name="Schulze L."/>
            <person name="Schuelke M."/>
            <person name="Judkewitz B."/>
        </authorList>
    </citation>
    <scope>NUCLEOTIDE SEQUENCE [LARGE SCALE GENOMIC DNA]</scope>
    <source>
        <strain evidence="5 6">Bolton</strain>
    </source>
</reference>
<feature type="chain" id="PRO_5022206568" description="C2 domain-containing protein" evidence="3">
    <location>
        <begin position="27"/>
        <end position="498"/>
    </location>
</feature>
<dbReference type="SUPFAM" id="SSF49562">
    <property type="entry name" value="C2 domain (Calcium/lipid-binding domain, CaLB)"/>
    <property type="match status" value="2"/>
</dbReference>
<dbReference type="InterPro" id="IPR035892">
    <property type="entry name" value="C2_domain_sf"/>
</dbReference>
<keyword evidence="2" id="KW-1133">Transmembrane helix</keyword>
<keyword evidence="2" id="KW-0472">Membrane</keyword>
<feature type="domain" description="C2" evidence="4">
    <location>
        <begin position="11"/>
        <end position="124"/>
    </location>
</feature>
<dbReference type="PANTHER" id="PTHR46096">
    <property type="entry name" value="PERFORIN-1"/>
    <property type="match status" value="1"/>
</dbReference>
<keyword evidence="1 3" id="KW-0732">Signal</keyword>
<proteinExistence type="predicted"/>
<dbReference type="EMBL" id="SRMA01027323">
    <property type="protein sequence ID" value="TRY55466.1"/>
    <property type="molecule type" value="Genomic_DNA"/>
</dbReference>
<accession>A0A553MQK8</accession>
<evidence type="ECO:0000256" key="3">
    <source>
        <dbReference type="SAM" id="SignalP"/>
    </source>
</evidence>
<organism evidence="5 6">
    <name type="scientific">Danionella cerebrum</name>
    <dbReference type="NCBI Taxonomy" id="2873325"/>
    <lineage>
        <taxon>Eukaryota</taxon>
        <taxon>Metazoa</taxon>
        <taxon>Chordata</taxon>
        <taxon>Craniata</taxon>
        <taxon>Vertebrata</taxon>
        <taxon>Euteleostomi</taxon>
        <taxon>Actinopterygii</taxon>
        <taxon>Neopterygii</taxon>
        <taxon>Teleostei</taxon>
        <taxon>Ostariophysi</taxon>
        <taxon>Cypriniformes</taxon>
        <taxon>Danionidae</taxon>
        <taxon>Danioninae</taxon>
        <taxon>Danionella</taxon>
    </lineage>
</organism>
<dbReference type="OrthoDB" id="73919at2759"/>
<feature type="transmembrane region" description="Helical" evidence="2">
    <location>
        <begin position="375"/>
        <end position="399"/>
    </location>
</feature>
<gene>
    <name evidence="5" type="ORF">DNTS_004890</name>
</gene>
<dbReference type="GO" id="GO:0022829">
    <property type="term" value="F:wide pore channel activity"/>
    <property type="evidence" value="ECO:0007669"/>
    <property type="project" value="TreeGrafter"/>
</dbReference>
<protein>
    <recommendedName>
        <fullName evidence="4">C2 domain-containing protein</fullName>
    </recommendedName>
</protein>
<keyword evidence="2" id="KW-0812">Transmembrane</keyword>
<dbReference type="GO" id="GO:0016020">
    <property type="term" value="C:membrane"/>
    <property type="evidence" value="ECO:0007669"/>
    <property type="project" value="TreeGrafter"/>
</dbReference>
<name>A0A553MQK8_9TELE</name>
<feature type="signal peptide" evidence="3">
    <location>
        <begin position="1"/>
        <end position="26"/>
    </location>
</feature>
<comment type="caution">
    <text evidence="5">The sequence shown here is derived from an EMBL/GenBank/DDBJ whole genome shotgun (WGS) entry which is preliminary data.</text>
</comment>
<evidence type="ECO:0000313" key="6">
    <source>
        <dbReference type="Proteomes" id="UP000316079"/>
    </source>
</evidence>
<evidence type="ECO:0000259" key="4">
    <source>
        <dbReference type="PROSITE" id="PS50004"/>
    </source>
</evidence>
<dbReference type="GO" id="GO:0001913">
    <property type="term" value="P:T cell mediated cytotoxicity"/>
    <property type="evidence" value="ECO:0007669"/>
    <property type="project" value="TreeGrafter"/>
</dbReference>
<dbReference type="STRING" id="623744.A0A553MQK8"/>
<dbReference type="CDD" id="cd00030">
    <property type="entry name" value="C2"/>
    <property type="match status" value="1"/>
</dbReference>
<dbReference type="InterPro" id="IPR052784">
    <property type="entry name" value="Perforin-1_pore-forming"/>
</dbReference>